<feature type="domain" description="Piwi" evidence="3">
    <location>
        <begin position="603"/>
        <end position="922"/>
    </location>
</feature>
<dbReference type="PROSITE" id="PS50822">
    <property type="entry name" value="PIWI"/>
    <property type="match status" value="1"/>
</dbReference>
<dbReference type="InterPro" id="IPR014811">
    <property type="entry name" value="ArgoL1"/>
</dbReference>
<dbReference type="Gene3D" id="3.40.50.2300">
    <property type="match status" value="1"/>
</dbReference>
<dbReference type="SMART" id="SM00950">
    <property type="entry name" value="Piwi"/>
    <property type="match status" value="1"/>
</dbReference>
<dbReference type="InterPro" id="IPR032474">
    <property type="entry name" value="Argonaute_N"/>
</dbReference>
<dbReference type="Gene3D" id="2.170.260.10">
    <property type="entry name" value="paz domain"/>
    <property type="match status" value="1"/>
</dbReference>
<evidence type="ECO:0000313" key="5">
    <source>
        <dbReference type="Proteomes" id="UP001600888"/>
    </source>
</evidence>
<dbReference type="Pfam" id="PF08699">
    <property type="entry name" value="ArgoL1"/>
    <property type="match status" value="1"/>
</dbReference>
<dbReference type="Pfam" id="PF16488">
    <property type="entry name" value="ArgoL2"/>
    <property type="match status" value="1"/>
</dbReference>
<keyword evidence="5" id="KW-1185">Reference proteome</keyword>
<dbReference type="Gene3D" id="3.30.420.10">
    <property type="entry name" value="Ribonuclease H-like superfamily/Ribonuclease H"/>
    <property type="match status" value="1"/>
</dbReference>
<proteinExistence type="predicted"/>
<evidence type="ECO:0000259" key="2">
    <source>
        <dbReference type="PROSITE" id="PS50821"/>
    </source>
</evidence>
<evidence type="ECO:0000313" key="4">
    <source>
        <dbReference type="EMBL" id="KAL2288436.1"/>
    </source>
</evidence>
<dbReference type="Pfam" id="PF16486">
    <property type="entry name" value="ArgoN"/>
    <property type="match status" value="1"/>
</dbReference>
<evidence type="ECO:0000259" key="3">
    <source>
        <dbReference type="PROSITE" id="PS50822"/>
    </source>
</evidence>
<dbReference type="InterPro" id="IPR003100">
    <property type="entry name" value="PAZ_dom"/>
</dbReference>
<sequence length="969" mass="108015">MSRRSGVGSGRGGGESHRGVGGSQRSHASGQLRSSAPGSQRGAQGPPPVGRVHGPLYIHPGELIIDGNVRRLEDEYEKSPNVGGLSLAPERFPSRPGFGTKGEKVTVWANYFQLLVDPRLVLHLYNIDIQPQAVGRKRTRIIELFLQRPESVARSHTICSDFKSTLFSRALLENEFTACHVEYRSELETEPGPRATPYLLRLQHTRTLPVRRLLEYLTTTSMSTAFDEKDSLIQAFNIFLNYYAKSHSNLVTFGNKTFPNDVPGRDLGSGLMAIRGFFSSVRAATGRILVNVNVCCSAFYRPGPLTALMVAHGLQDKYRLEQFLKGVRVKTSHTGTPRIRTILALASPSDGQGPNQQRPRVPEFGACPNQVLFWLQDRNRYVSVSEFFYRSYGVRLDNERLPVVNVGSRANPVYLPAQVCEVLVGQKAGVKLDAEQTSRMISYAIRRPAPAQNALSIAQEGLSMVGMSRDNPLLDSFHVEVNPNFTIIQARILSKPQVAYGNKKLVTVSSSAAWNIRGLAMSRPATIPAGTWGWLYLTMTGYPTTFQTPTPLQAALESFRGSLRGAGINIGNASPGDHRLQLSQVEDARLEKMLTLASEKLGLLYIILPVRHTALYNRIKHICDVKIGLVNICSVGNKLVESHGRPQYFGNVALKFNLKGGGDNQLVQPSHLHFVPRGDTMIVGIDVTHPDPNSSNQAPSIAAMVASINPNLAQWPATSSVQRRRRQEMIDSLKDMLKRHLNLWKTEGRHTMFPKHILVYRDGVSEGQYQTVKDYELPLLRQACQEMYDLAGQERPQITIVVVTKRHHTRFGPMTGDKADGNGNCLAGTVTDRGITEAHQWDFWIQAHSAIQGHARPAHYVVVHDEIFRAAPRVQGYNVADTLEDVTQSLHYVFGRCTRAVSYCTPAYYADLVCDRARRYLSNLFDPSSHSDTASMMSELDELDDDHRQSRLQELITPHPRVRNKMYYI</sequence>
<name>A0ABR4F167_9PEZI</name>
<comment type="caution">
    <text evidence="4">The sequence shown here is derived from an EMBL/GenBank/DDBJ whole genome shotgun (WGS) entry which is preliminary data.</text>
</comment>
<dbReference type="InterPro" id="IPR032472">
    <property type="entry name" value="ArgoL2"/>
</dbReference>
<dbReference type="CDD" id="cd04657">
    <property type="entry name" value="Piwi_ago-like"/>
    <property type="match status" value="1"/>
</dbReference>
<dbReference type="InterPro" id="IPR036085">
    <property type="entry name" value="PAZ_dom_sf"/>
</dbReference>
<reference evidence="4 5" key="1">
    <citation type="submission" date="2024-03" db="EMBL/GenBank/DDBJ databases">
        <title>A high-quality draft genome sequence of Diaporthe vaccinii, a causative agent of upright dieback and viscid rot disease in cranberry plants.</title>
        <authorList>
            <person name="Sarrasin M."/>
            <person name="Lang B.F."/>
            <person name="Burger G."/>
        </authorList>
    </citation>
    <scope>NUCLEOTIDE SEQUENCE [LARGE SCALE GENOMIC DNA]</scope>
    <source>
        <strain evidence="4 5">IS7</strain>
    </source>
</reference>
<dbReference type="Proteomes" id="UP001600888">
    <property type="component" value="Unassembled WGS sequence"/>
</dbReference>
<dbReference type="Pfam" id="PF02171">
    <property type="entry name" value="Piwi"/>
    <property type="match status" value="1"/>
</dbReference>
<evidence type="ECO:0008006" key="6">
    <source>
        <dbReference type="Google" id="ProtNLM"/>
    </source>
</evidence>
<dbReference type="CDD" id="cd02846">
    <property type="entry name" value="PAZ_argonaute_like"/>
    <property type="match status" value="1"/>
</dbReference>
<dbReference type="Pfam" id="PF02170">
    <property type="entry name" value="PAZ"/>
    <property type="match status" value="1"/>
</dbReference>
<dbReference type="SUPFAM" id="SSF53098">
    <property type="entry name" value="Ribonuclease H-like"/>
    <property type="match status" value="1"/>
</dbReference>
<gene>
    <name evidence="4" type="ORF">FJTKL_03820</name>
</gene>
<dbReference type="InterPro" id="IPR012337">
    <property type="entry name" value="RNaseH-like_sf"/>
</dbReference>
<feature type="domain" description="PAZ" evidence="2">
    <location>
        <begin position="304"/>
        <end position="424"/>
    </location>
</feature>
<evidence type="ECO:0000256" key="1">
    <source>
        <dbReference type="SAM" id="MobiDB-lite"/>
    </source>
</evidence>
<dbReference type="PROSITE" id="PS50821">
    <property type="entry name" value="PAZ"/>
    <property type="match status" value="1"/>
</dbReference>
<protein>
    <recommendedName>
        <fullName evidence="6">Piwi domain-containing protein</fullName>
    </recommendedName>
</protein>
<dbReference type="InterPro" id="IPR045246">
    <property type="entry name" value="Piwi_ago-like"/>
</dbReference>
<dbReference type="EMBL" id="JBAWTH010000016">
    <property type="protein sequence ID" value="KAL2288436.1"/>
    <property type="molecule type" value="Genomic_DNA"/>
</dbReference>
<accession>A0ABR4F167</accession>
<organism evidence="4 5">
    <name type="scientific">Diaporthe vaccinii</name>
    <dbReference type="NCBI Taxonomy" id="105482"/>
    <lineage>
        <taxon>Eukaryota</taxon>
        <taxon>Fungi</taxon>
        <taxon>Dikarya</taxon>
        <taxon>Ascomycota</taxon>
        <taxon>Pezizomycotina</taxon>
        <taxon>Sordariomycetes</taxon>
        <taxon>Sordariomycetidae</taxon>
        <taxon>Diaporthales</taxon>
        <taxon>Diaporthaceae</taxon>
        <taxon>Diaporthe</taxon>
        <taxon>Diaporthe eres species complex</taxon>
    </lineage>
</organism>
<dbReference type="SUPFAM" id="SSF101690">
    <property type="entry name" value="PAZ domain"/>
    <property type="match status" value="1"/>
</dbReference>
<dbReference type="InterPro" id="IPR036397">
    <property type="entry name" value="RNaseH_sf"/>
</dbReference>
<dbReference type="InterPro" id="IPR003165">
    <property type="entry name" value="Piwi"/>
</dbReference>
<dbReference type="PANTHER" id="PTHR22891">
    <property type="entry name" value="EUKARYOTIC TRANSLATION INITIATION FACTOR 2C"/>
    <property type="match status" value="1"/>
</dbReference>
<feature type="region of interest" description="Disordered" evidence="1">
    <location>
        <begin position="1"/>
        <end position="53"/>
    </location>
</feature>
<dbReference type="SMART" id="SM01163">
    <property type="entry name" value="DUF1785"/>
    <property type="match status" value="1"/>
</dbReference>
<feature type="compositionally biased region" description="Polar residues" evidence="1">
    <location>
        <begin position="24"/>
        <end position="42"/>
    </location>
</feature>